<protein>
    <submittedName>
        <fullName evidence="2">BQ5605_C002g01534 protein</fullName>
    </submittedName>
</protein>
<feature type="region of interest" description="Disordered" evidence="1">
    <location>
        <begin position="399"/>
        <end position="421"/>
    </location>
</feature>
<dbReference type="EMBL" id="FQNC01000041">
    <property type="protein sequence ID" value="SGY33731.1"/>
    <property type="molecule type" value="Genomic_DNA"/>
</dbReference>
<evidence type="ECO:0000313" key="2">
    <source>
        <dbReference type="EMBL" id="SGY33731.1"/>
    </source>
</evidence>
<name>A0A2X0NWJ1_9BASI</name>
<feature type="compositionally biased region" description="Basic and acidic residues" evidence="1">
    <location>
        <begin position="45"/>
        <end position="60"/>
    </location>
</feature>
<feature type="region of interest" description="Disordered" evidence="1">
    <location>
        <begin position="325"/>
        <end position="347"/>
    </location>
</feature>
<feature type="compositionally biased region" description="Polar residues" evidence="1">
    <location>
        <begin position="117"/>
        <end position="137"/>
    </location>
</feature>
<accession>A0A2X0NWJ1</accession>
<dbReference type="Proteomes" id="UP000249464">
    <property type="component" value="Unassembled WGS sequence"/>
</dbReference>
<feature type="region of interest" description="Disordered" evidence="1">
    <location>
        <begin position="116"/>
        <end position="156"/>
    </location>
</feature>
<organism evidence="2 3">
    <name type="scientific">Microbotryum silenes-dioicae</name>
    <dbReference type="NCBI Taxonomy" id="796604"/>
    <lineage>
        <taxon>Eukaryota</taxon>
        <taxon>Fungi</taxon>
        <taxon>Dikarya</taxon>
        <taxon>Basidiomycota</taxon>
        <taxon>Pucciniomycotina</taxon>
        <taxon>Microbotryomycetes</taxon>
        <taxon>Microbotryales</taxon>
        <taxon>Microbotryaceae</taxon>
        <taxon>Microbotryum</taxon>
    </lineage>
</organism>
<dbReference type="AlphaFoldDB" id="A0A2X0NWJ1"/>
<feature type="region of interest" description="Disordered" evidence="1">
    <location>
        <begin position="182"/>
        <end position="205"/>
    </location>
</feature>
<feature type="compositionally biased region" description="Low complexity" evidence="1">
    <location>
        <begin position="18"/>
        <end position="30"/>
    </location>
</feature>
<proteinExistence type="predicted"/>
<evidence type="ECO:0000256" key="1">
    <source>
        <dbReference type="SAM" id="MobiDB-lite"/>
    </source>
</evidence>
<feature type="region of interest" description="Disordered" evidence="1">
    <location>
        <begin position="1"/>
        <end position="62"/>
    </location>
</feature>
<feature type="compositionally biased region" description="Basic and acidic residues" evidence="1">
    <location>
        <begin position="140"/>
        <end position="156"/>
    </location>
</feature>
<evidence type="ECO:0000313" key="3">
    <source>
        <dbReference type="Proteomes" id="UP000249464"/>
    </source>
</evidence>
<reference evidence="2 3" key="1">
    <citation type="submission" date="2016-11" db="EMBL/GenBank/DDBJ databases">
        <authorList>
            <person name="Jaros S."/>
            <person name="Januszkiewicz K."/>
            <person name="Wedrychowicz H."/>
        </authorList>
    </citation>
    <scope>NUCLEOTIDE SEQUENCE [LARGE SCALE GENOMIC DNA]</scope>
</reference>
<feature type="compositionally biased region" description="Low complexity" evidence="1">
    <location>
        <begin position="399"/>
        <end position="409"/>
    </location>
</feature>
<sequence>MAPAPSPASTRSSRKRASSVGSSESSSSSSEPTPPTKKRATGTKVSDKIAKKELRMERNRSKFMHILRANGRTQGRTGLWRQGQWAGVAAQASRDRKRVHQESLESKIEHLERQLAQALSGSATSSPSRGRSITPADSQHLAEENETLKSELETERRQSAALKGRLGALEAKFLRLEGLLASPSSSTSGAPPVAPTSLPMTSPPSLLSTLPSPSLIRLPFSLALDNLPELPHVESTVSNPAASSNHGLATDAMDVLDLAKDESLVDNLSLSAREASSLPRRLSKSSLSTERASRQLHRMRRLQLKANPNPSLHEILSAISIRPRLPPSPSMARPSTAPGPTGLRASTPSPQLLAATILSTLTRGSTRTPLTMMQPRPSSLLIRSRRVRSLMISLARRSRTTCSLTSSTRTRSRYQPFTKRP</sequence>
<keyword evidence="3" id="KW-1185">Reference proteome</keyword>
<dbReference type="STRING" id="796604.A0A2X0NWJ1"/>
<gene>
    <name evidence="2" type="primary">BQ5605_C002g01534</name>
    <name evidence="2" type="ORF">BQ5605_C002G01534</name>
</gene>